<organism evidence="1 2">
    <name type="scientific">Sorangium cellulosum</name>
    <name type="common">Polyangium cellulosum</name>
    <dbReference type="NCBI Taxonomy" id="56"/>
    <lineage>
        <taxon>Bacteria</taxon>
        <taxon>Pseudomonadati</taxon>
        <taxon>Myxococcota</taxon>
        <taxon>Polyangia</taxon>
        <taxon>Polyangiales</taxon>
        <taxon>Polyangiaceae</taxon>
        <taxon>Sorangium</taxon>
    </lineage>
</organism>
<evidence type="ECO:0000313" key="2">
    <source>
        <dbReference type="Proteomes" id="UP000238348"/>
    </source>
</evidence>
<dbReference type="OrthoDB" id="10017002at2"/>
<dbReference type="RefSeq" id="WP_159396662.1">
    <property type="nucleotide sequence ID" value="NZ_CP012673.1"/>
</dbReference>
<name>A0A2L0EK33_SORCE</name>
<dbReference type="EMBL" id="CP012673">
    <property type="protein sequence ID" value="AUX39650.1"/>
    <property type="molecule type" value="Genomic_DNA"/>
</dbReference>
<evidence type="ECO:0000313" key="1">
    <source>
        <dbReference type="EMBL" id="AUX39650.1"/>
    </source>
</evidence>
<accession>A0A2L0EK33</accession>
<dbReference type="AlphaFoldDB" id="A0A2L0EK33"/>
<protein>
    <submittedName>
        <fullName evidence="1">Uncharacterized protein</fullName>
    </submittedName>
</protein>
<sequence length="55" mass="5894">MLWHPAPGLELGAALELGLLGETPDVGLLLLVTREIELAGDGDDHLKHGRRSRSP</sequence>
<reference evidence="1 2" key="1">
    <citation type="submission" date="2015-09" db="EMBL/GenBank/DDBJ databases">
        <title>Sorangium comparison.</title>
        <authorList>
            <person name="Zaburannyi N."/>
            <person name="Bunk B."/>
            <person name="Overmann J."/>
            <person name="Mueller R."/>
        </authorList>
    </citation>
    <scope>NUCLEOTIDE SEQUENCE [LARGE SCALE GENOMIC DNA]</scope>
    <source>
        <strain evidence="1 2">So ce26</strain>
    </source>
</reference>
<dbReference type="Proteomes" id="UP000238348">
    <property type="component" value="Chromosome"/>
</dbReference>
<gene>
    <name evidence="1" type="ORF">SOCE26_010450</name>
</gene>
<proteinExistence type="predicted"/>